<comment type="caution">
    <text evidence="1">The sequence shown here is derived from an EMBL/GenBank/DDBJ whole genome shotgun (WGS) entry which is preliminary data.</text>
</comment>
<name>A0ACB5T8G1_AMBMO</name>
<dbReference type="EMBL" id="BSXS01004936">
    <property type="protein sequence ID" value="GME83722.1"/>
    <property type="molecule type" value="Genomic_DNA"/>
</dbReference>
<accession>A0ACB5T8G1</accession>
<organism evidence="1 2">
    <name type="scientific">Ambrosiozyma monospora</name>
    <name type="common">Yeast</name>
    <name type="synonym">Endomycopsis monosporus</name>
    <dbReference type="NCBI Taxonomy" id="43982"/>
    <lineage>
        <taxon>Eukaryota</taxon>
        <taxon>Fungi</taxon>
        <taxon>Dikarya</taxon>
        <taxon>Ascomycota</taxon>
        <taxon>Saccharomycotina</taxon>
        <taxon>Pichiomycetes</taxon>
        <taxon>Pichiales</taxon>
        <taxon>Pichiaceae</taxon>
        <taxon>Ambrosiozyma</taxon>
    </lineage>
</organism>
<dbReference type="Proteomes" id="UP001165064">
    <property type="component" value="Unassembled WGS sequence"/>
</dbReference>
<sequence>MRETITARDPCWSYLPRQIQKIEISSGSVDQTLSFGISLGNIYKSIEIYTWVNSITSSHFAINVKRNLVDKIEKIAKSRNKSAQFVHISCSPKTQINILNPWYEVIFPESSRANILTYTLSHVGSFPSDFDTWHKCHHWSNSLDADPVVDEFEWGLKGSGLNARCSY</sequence>
<protein>
    <submittedName>
        <fullName evidence="1">Unnamed protein product</fullName>
    </submittedName>
</protein>
<evidence type="ECO:0000313" key="2">
    <source>
        <dbReference type="Proteomes" id="UP001165064"/>
    </source>
</evidence>
<evidence type="ECO:0000313" key="1">
    <source>
        <dbReference type="EMBL" id="GME83722.1"/>
    </source>
</evidence>
<keyword evidence="2" id="KW-1185">Reference proteome</keyword>
<gene>
    <name evidence="1" type="ORF">Amon02_000635300</name>
</gene>
<reference evidence="1" key="1">
    <citation type="submission" date="2023-04" db="EMBL/GenBank/DDBJ databases">
        <title>Ambrosiozyma monospora NBRC 10751.</title>
        <authorList>
            <person name="Ichikawa N."/>
            <person name="Sato H."/>
            <person name="Tonouchi N."/>
        </authorList>
    </citation>
    <scope>NUCLEOTIDE SEQUENCE</scope>
    <source>
        <strain evidence="1">NBRC 10751</strain>
    </source>
</reference>
<proteinExistence type="predicted"/>